<evidence type="ECO:0000313" key="12">
    <source>
        <dbReference type="Proteomes" id="UP000749040"/>
    </source>
</evidence>
<evidence type="ECO:0000256" key="4">
    <source>
        <dbReference type="ARBA" id="ARBA00023082"/>
    </source>
</evidence>
<feature type="domain" description="RNA polymerase sigma-70 region 2" evidence="8">
    <location>
        <begin position="43"/>
        <end position="110"/>
    </location>
</feature>
<evidence type="ECO:0000256" key="6">
    <source>
        <dbReference type="ARBA" id="ARBA00023163"/>
    </source>
</evidence>
<evidence type="ECO:0000259" key="10">
    <source>
        <dbReference type="Pfam" id="PF12680"/>
    </source>
</evidence>
<organism evidence="11 12">
    <name type="scientific">Actinacidiphila acididurans</name>
    <dbReference type="NCBI Taxonomy" id="2784346"/>
    <lineage>
        <taxon>Bacteria</taxon>
        <taxon>Bacillati</taxon>
        <taxon>Actinomycetota</taxon>
        <taxon>Actinomycetes</taxon>
        <taxon>Kitasatosporales</taxon>
        <taxon>Streptomycetaceae</taxon>
        <taxon>Actinacidiphila</taxon>
    </lineage>
</organism>
<dbReference type="InterPro" id="IPR013325">
    <property type="entry name" value="RNA_pol_sigma_r2"/>
</dbReference>
<dbReference type="PROSITE" id="PS01063">
    <property type="entry name" value="SIGMA70_ECF"/>
    <property type="match status" value="1"/>
</dbReference>
<keyword evidence="5 7" id="KW-0238">DNA-binding</keyword>
<dbReference type="Pfam" id="PF08281">
    <property type="entry name" value="Sigma70_r4_2"/>
    <property type="match status" value="1"/>
</dbReference>
<dbReference type="Proteomes" id="UP000749040">
    <property type="component" value="Unassembled WGS sequence"/>
</dbReference>
<comment type="caution">
    <text evidence="11">The sequence shown here is derived from an EMBL/GenBank/DDBJ whole genome shotgun (WGS) entry which is preliminary data.</text>
</comment>
<dbReference type="InterPro" id="IPR000838">
    <property type="entry name" value="RNA_pol_sigma70_ECF_CS"/>
</dbReference>
<dbReference type="InterPro" id="IPR007627">
    <property type="entry name" value="RNA_pol_sigma70_r2"/>
</dbReference>
<dbReference type="CDD" id="cd06171">
    <property type="entry name" value="Sigma70_r4"/>
    <property type="match status" value="1"/>
</dbReference>
<dbReference type="NCBIfam" id="NF006089">
    <property type="entry name" value="PRK08241.1"/>
    <property type="match status" value="1"/>
</dbReference>
<dbReference type="SUPFAM" id="SSF88946">
    <property type="entry name" value="Sigma2 domain of RNA polymerase sigma factors"/>
    <property type="match status" value="1"/>
</dbReference>
<dbReference type="Pfam" id="PF04542">
    <property type="entry name" value="Sigma70_r2"/>
    <property type="match status" value="1"/>
</dbReference>
<dbReference type="Gene3D" id="3.10.450.50">
    <property type="match status" value="1"/>
</dbReference>
<dbReference type="InterPro" id="IPR036388">
    <property type="entry name" value="WH-like_DNA-bd_sf"/>
</dbReference>
<dbReference type="SUPFAM" id="SSF88659">
    <property type="entry name" value="Sigma3 and sigma4 domains of RNA polymerase sigma factors"/>
    <property type="match status" value="1"/>
</dbReference>
<feature type="domain" description="SnoaL-like" evidence="10">
    <location>
        <begin position="247"/>
        <end position="342"/>
    </location>
</feature>
<dbReference type="PANTHER" id="PTHR43133">
    <property type="entry name" value="RNA POLYMERASE ECF-TYPE SIGMA FACTO"/>
    <property type="match status" value="1"/>
</dbReference>
<evidence type="ECO:0000313" key="11">
    <source>
        <dbReference type="EMBL" id="MBM9508416.1"/>
    </source>
</evidence>
<protein>
    <recommendedName>
        <fullName evidence="7">RNA polymerase sigma factor</fullName>
    </recommendedName>
</protein>
<evidence type="ECO:0000256" key="5">
    <source>
        <dbReference type="ARBA" id="ARBA00023125"/>
    </source>
</evidence>
<evidence type="ECO:0000256" key="3">
    <source>
        <dbReference type="ARBA" id="ARBA00023015"/>
    </source>
</evidence>
<dbReference type="InterPro" id="IPR037401">
    <property type="entry name" value="SnoaL-like"/>
</dbReference>
<keyword evidence="3 7" id="KW-0805">Transcription regulation</keyword>
<comment type="subunit">
    <text evidence="2">Interacts transiently with the RNA polymerase catalytic core formed by RpoA, RpoB, RpoC and RpoZ (2 alpha, 1 beta, 1 beta' and 1 omega subunit) to form the RNA polymerase holoenzyme that can initiate transcription.</text>
</comment>
<proteinExistence type="inferred from homology"/>
<dbReference type="InterPro" id="IPR013324">
    <property type="entry name" value="RNA_pol_sigma_r3/r4-like"/>
</dbReference>
<name>A0ABS2TYK6_9ACTN</name>
<dbReference type="Pfam" id="PF12680">
    <property type="entry name" value="SnoaL_2"/>
    <property type="match status" value="1"/>
</dbReference>
<dbReference type="PANTHER" id="PTHR43133:SF65">
    <property type="entry name" value="ECF RNA POLYMERASE SIGMA FACTOR SIGG"/>
    <property type="match status" value="1"/>
</dbReference>
<evidence type="ECO:0000256" key="7">
    <source>
        <dbReference type="RuleBase" id="RU000716"/>
    </source>
</evidence>
<keyword evidence="6 7" id="KW-0804">Transcription</keyword>
<evidence type="ECO:0000256" key="1">
    <source>
        <dbReference type="ARBA" id="ARBA00010641"/>
    </source>
</evidence>
<dbReference type="InterPro" id="IPR032710">
    <property type="entry name" value="NTF2-like_dom_sf"/>
</dbReference>
<gene>
    <name evidence="11" type="ORF">ITX44_28450</name>
</gene>
<reference evidence="11 12" key="1">
    <citation type="submission" date="2021-01" db="EMBL/GenBank/DDBJ databases">
        <title>Streptomyces acididurans sp. nov., isolated from a peat swamp forest soil.</title>
        <authorList>
            <person name="Chantavorakit T."/>
            <person name="Duangmal K."/>
        </authorList>
    </citation>
    <scope>NUCLEOTIDE SEQUENCE [LARGE SCALE GENOMIC DNA]</scope>
    <source>
        <strain evidence="11 12">KK5PA1</strain>
    </source>
</reference>
<keyword evidence="4 7" id="KW-0731">Sigma factor</keyword>
<comment type="similarity">
    <text evidence="1 7">Belongs to the sigma-70 factor family. ECF subfamily.</text>
</comment>
<dbReference type="Gene3D" id="1.10.1740.10">
    <property type="match status" value="1"/>
</dbReference>
<evidence type="ECO:0000259" key="8">
    <source>
        <dbReference type="Pfam" id="PF04542"/>
    </source>
</evidence>
<dbReference type="Gene3D" id="1.10.10.10">
    <property type="entry name" value="Winged helix-like DNA-binding domain superfamily/Winged helix DNA-binding domain"/>
    <property type="match status" value="1"/>
</dbReference>
<dbReference type="NCBIfam" id="TIGR02960">
    <property type="entry name" value="SigX5"/>
    <property type="match status" value="1"/>
</dbReference>
<dbReference type="EMBL" id="JADKYB010000018">
    <property type="protein sequence ID" value="MBM9508416.1"/>
    <property type="molecule type" value="Genomic_DNA"/>
</dbReference>
<dbReference type="SUPFAM" id="SSF54427">
    <property type="entry name" value="NTF2-like"/>
    <property type="match status" value="1"/>
</dbReference>
<accession>A0ABS2TYK6</accession>
<evidence type="ECO:0000259" key="9">
    <source>
        <dbReference type="Pfam" id="PF08281"/>
    </source>
</evidence>
<dbReference type="InterPro" id="IPR039425">
    <property type="entry name" value="RNA_pol_sigma-70-like"/>
</dbReference>
<sequence length="365" mass="39713">MAPEAALTEEAAVAGGAADEGVQAETGVLAAAQAGDDDAFQELVGPYRRELQVHCYRMLGSIQDAEDLTQETLLAAWRGLAGFEGRASVRTWLYRIATNRCLNELRAGARRSRDLTEMRKQEAILPEPSRRRAEPTWLEPYPDALLDEVPDRAPGPEARYETRESVSLAFLIAIQQLPPNQRAVLVLRDALGFRAAEVSEILGITTVAVNSALRRARAGLEENEGLQRPDRENAPLPGSLQERRIVDGFTHAFETGDVDALVALLTEDALLTMPPLPLEYQGQAAIGDFLASVALREGRSYALRATRANGQPAFGAYARDWDSPVLHPHGVVVLTLAGDRIAGVTRFLDNVLMTSFGLPESLRAA</sequence>
<feature type="domain" description="RNA polymerase sigma factor 70 region 4 type 2" evidence="9">
    <location>
        <begin position="173"/>
        <end position="218"/>
    </location>
</feature>
<keyword evidence="12" id="KW-1185">Reference proteome</keyword>
<dbReference type="InterPro" id="IPR014284">
    <property type="entry name" value="RNA_pol_sigma-70_dom"/>
</dbReference>
<dbReference type="InterPro" id="IPR014305">
    <property type="entry name" value="RNA_pol_sigma-G_actinobac"/>
</dbReference>
<evidence type="ECO:0000256" key="2">
    <source>
        <dbReference type="ARBA" id="ARBA00011344"/>
    </source>
</evidence>
<dbReference type="InterPro" id="IPR013249">
    <property type="entry name" value="RNA_pol_sigma70_r4_t2"/>
</dbReference>
<dbReference type="NCBIfam" id="TIGR02937">
    <property type="entry name" value="sigma70-ECF"/>
    <property type="match status" value="1"/>
</dbReference>